<feature type="region of interest" description="Disordered" evidence="1">
    <location>
        <begin position="1"/>
        <end position="26"/>
    </location>
</feature>
<dbReference type="GeneID" id="19011209"/>
<name>K8F5X8_9CHLO</name>
<dbReference type="Proteomes" id="UP000198341">
    <property type="component" value="Chromosome 16"/>
</dbReference>
<protein>
    <submittedName>
        <fullName evidence="2">Uncharacterized protein</fullName>
    </submittedName>
</protein>
<evidence type="ECO:0000313" key="3">
    <source>
        <dbReference type="Proteomes" id="UP000198341"/>
    </source>
</evidence>
<dbReference type="InterPro" id="IPR038052">
    <property type="entry name" value="Chaperonin_RbcX_sf"/>
</dbReference>
<dbReference type="KEGG" id="bpg:Bathy16g01410"/>
<keyword evidence="3" id="KW-1185">Reference proteome</keyword>
<gene>
    <name evidence="2" type="ordered locus">Bathy16g01410</name>
</gene>
<dbReference type="RefSeq" id="XP_007508618.1">
    <property type="nucleotide sequence ID" value="XM_007508556.1"/>
</dbReference>
<dbReference type="EMBL" id="FO082263">
    <property type="protein sequence ID" value="CCO20235.1"/>
    <property type="molecule type" value="Genomic_DNA"/>
</dbReference>
<reference evidence="2 3" key="1">
    <citation type="submission" date="2011-10" db="EMBL/GenBank/DDBJ databases">
        <authorList>
            <person name="Genoscope - CEA"/>
        </authorList>
    </citation>
    <scope>NUCLEOTIDE SEQUENCE [LARGE SCALE GENOMIC DNA]</scope>
    <source>
        <strain evidence="2 3">RCC 1105</strain>
    </source>
</reference>
<dbReference type="Gene3D" id="1.10.1200.210">
    <property type="entry name" value="Chaperonin-like RbcX"/>
    <property type="match status" value="1"/>
</dbReference>
<organism evidence="2 3">
    <name type="scientific">Bathycoccus prasinos</name>
    <dbReference type="NCBI Taxonomy" id="41875"/>
    <lineage>
        <taxon>Eukaryota</taxon>
        <taxon>Viridiplantae</taxon>
        <taxon>Chlorophyta</taxon>
        <taxon>Mamiellophyceae</taxon>
        <taxon>Mamiellales</taxon>
        <taxon>Bathycoccaceae</taxon>
        <taxon>Bathycoccus</taxon>
    </lineage>
</organism>
<feature type="compositionally biased region" description="Polar residues" evidence="1">
    <location>
        <begin position="1"/>
        <end position="14"/>
    </location>
</feature>
<evidence type="ECO:0000313" key="2">
    <source>
        <dbReference type="EMBL" id="CCO20235.1"/>
    </source>
</evidence>
<dbReference type="OrthoDB" id="513226at2759"/>
<dbReference type="SUPFAM" id="SSF158615">
    <property type="entry name" value="RbcX-like"/>
    <property type="match status" value="1"/>
</dbReference>
<dbReference type="AlphaFoldDB" id="K8F5X8"/>
<proteinExistence type="predicted"/>
<accession>K8F5X8</accession>
<evidence type="ECO:0000256" key="1">
    <source>
        <dbReference type="SAM" id="MobiDB-lite"/>
    </source>
</evidence>
<sequence>MAPHIATTTTRNNSMMRPPMPGRKMRRRGNVFLNAGGKADDDDMNKTAPFRLPNSLWTNQSDLKTPEQKCSDIYQSYATMAATRLVMAQDDGFGNECSEDVNVSETTSKILTHKEKHSMLSGTSFVRSMLQSADPILRSAALRIIETRRVYVSEKEGMDWESSFRYAKEDMEQWRVKMLKRVAEKSLEGE</sequence>